<dbReference type="GO" id="GO:0000166">
    <property type="term" value="F:nucleotide binding"/>
    <property type="evidence" value="ECO:0007669"/>
    <property type="project" value="InterPro"/>
</dbReference>
<keyword evidence="6" id="KW-0239">DNA-directed DNA polymerase</keyword>
<accession>A0AA88Y9P2</accession>
<evidence type="ECO:0000259" key="10">
    <source>
        <dbReference type="Pfam" id="PF03175"/>
    </source>
</evidence>
<dbReference type="PANTHER" id="PTHR33568">
    <property type="entry name" value="DNA POLYMERASE"/>
    <property type="match status" value="1"/>
</dbReference>
<dbReference type="Proteomes" id="UP001186944">
    <property type="component" value="Unassembled WGS sequence"/>
</dbReference>
<evidence type="ECO:0000313" key="12">
    <source>
        <dbReference type="Proteomes" id="UP001186944"/>
    </source>
</evidence>
<reference evidence="11" key="1">
    <citation type="submission" date="2019-08" db="EMBL/GenBank/DDBJ databases">
        <title>The improved chromosome-level genome for the pearl oyster Pinctada fucata martensii using PacBio sequencing and Hi-C.</title>
        <authorList>
            <person name="Zheng Z."/>
        </authorList>
    </citation>
    <scope>NUCLEOTIDE SEQUENCE</scope>
    <source>
        <strain evidence="11">ZZ-2019</strain>
        <tissue evidence="11">Adductor muscle</tissue>
    </source>
</reference>
<feature type="compositionally biased region" description="Polar residues" evidence="9">
    <location>
        <begin position="106"/>
        <end position="117"/>
    </location>
</feature>
<dbReference type="EMBL" id="VSWD01000006">
    <property type="protein sequence ID" value="KAK3100662.1"/>
    <property type="molecule type" value="Genomic_DNA"/>
</dbReference>
<keyword evidence="4" id="KW-0548">Nucleotidyltransferase</keyword>
<evidence type="ECO:0000256" key="7">
    <source>
        <dbReference type="ARBA" id="ARBA00023125"/>
    </source>
</evidence>
<proteinExistence type="inferred from homology"/>
<comment type="similarity">
    <text evidence="1">Belongs to the DNA polymerase type-B family.</text>
</comment>
<dbReference type="AlphaFoldDB" id="A0AA88Y9P2"/>
<evidence type="ECO:0000313" key="11">
    <source>
        <dbReference type="EMBL" id="KAK3100662.1"/>
    </source>
</evidence>
<evidence type="ECO:0000256" key="8">
    <source>
        <dbReference type="ARBA" id="ARBA00049244"/>
    </source>
</evidence>
<dbReference type="EC" id="2.7.7.7" evidence="2"/>
<comment type="caution">
    <text evidence="11">The sequence shown here is derived from an EMBL/GenBank/DDBJ whole genome shotgun (WGS) entry which is preliminary data.</text>
</comment>
<dbReference type="GO" id="GO:0006260">
    <property type="term" value="P:DNA replication"/>
    <property type="evidence" value="ECO:0007669"/>
    <property type="project" value="UniProtKB-KW"/>
</dbReference>
<evidence type="ECO:0000256" key="1">
    <source>
        <dbReference type="ARBA" id="ARBA00005755"/>
    </source>
</evidence>
<dbReference type="Gene3D" id="3.30.420.10">
    <property type="entry name" value="Ribonuclease H-like superfamily/Ribonuclease H"/>
    <property type="match status" value="1"/>
</dbReference>
<gene>
    <name evidence="11" type="ORF">FSP39_023320</name>
</gene>
<dbReference type="Pfam" id="PF03175">
    <property type="entry name" value="DNA_pol_B_2"/>
    <property type="match status" value="1"/>
</dbReference>
<dbReference type="InterPro" id="IPR036397">
    <property type="entry name" value="RNaseH_sf"/>
</dbReference>
<dbReference type="GO" id="GO:0003677">
    <property type="term" value="F:DNA binding"/>
    <property type="evidence" value="ECO:0007669"/>
    <property type="project" value="UniProtKB-KW"/>
</dbReference>
<dbReference type="InterPro" id="IPR012337">
    <property type="entry name" value="RNaseH-like_sf"/>
</dbReference>
<evidence type="ECO:0000256" key="6">
    <source>
        <dbReference type="ARBA" id="ARBA00022932"/>
    </source>
</evidence>
<evidence type="ECO:0000256" key="5">
    <source>
        <dbReference type="ARBA" id="ARBA00022705"/>
    </source>
</evidence>
<dbReference type="PANTHER" id="PTHR33568:SF3">
    <property type="entry name" value="DNA-DIRECTED DNA POLYMERASE"/>
    <property type="match status" value="1"/>
</dbReference>
<comment type="catalytic activity">
    <reaction evidence="8">
        <text>DNA(n) + a 2'-deoxyribonucleoside 5'-triphosphate = DNA(n+1) + diphosphate</text>
        <dbReference type="Rhea" id="RHEA:22508"/>
        <dbReference type="Rhea" id="RHEA-COMP:17339"/>
        <dbReference type="Rhea" id="RHEA-COMP:17340"/>
        <dbReference type="ChEBI" id="CHEBI:33019"/>
        <dbReference type="ChEBI" id="CHEBI:61560"/>
        <dbReference type="ChEBI" id="CHEBI:173112"/>
        <dbReference type="EC" id="2.7.7.7"/>
    </reaction>
</comment>
<evidence type="ECO:0000256" key="4">
    <source>
        <dbReference type="ARBA" id="ARBA00022695"/>
    </source>
</evidence>
<keyword evidence="3" id="KW-0808">Transferase</keyword>
<evidence type="ECO:0000256" key="9">
    <source>
        <dbReference type="SAM" id="MobiDB-lite"/>
    </source>
</evidence>
<protein>
    <recommendedName>
        <fullName evidence="2">DNA-directed DNA polymerase</fullName>
        <ecNumber evidence="2">2.7.7.7</ecNumber>
    </recommendedName>
</protein>
<organism evidence="11 12">
    <name type="scientific">Pinctada imbricata</name>
    <name type="common">Atlantic pearl-oyster</name>
    <name type="synonym">Pinctada martensii</name>
    <dbReference type="NCBI Taxonomy" id="66713"/>
    <lineage>
        <taxon>Eukaryota</taxon>
        <taxon>Metazoa</taxon>
        <taxon>Spiralia</taxon>
        <taxon>Lophotrochozoa</taxon>
        <taxon>Mollusca</taxon>
        <taxon>Bivalvia</taxon>
        <taxon>Autobranchia</taxon>
        <taxon>Pteriomorphia</taxon>
        <taxon>Pterioida</taxon>
        <taxon>Pterioidea</taxon>
        <taxon>Pteriidae</taxon>
        <taxon>Pinctada</taxon>
    </lineage>
</organism>
<feature type="domain" description="DNA-directed DNA polymerase family B mitochondria/virus" evidence="10">
    <location>
        <begin position="496"/>
        <end position="681"/>
    </location>
</feature>
<keyword evidence="12" id="KW-1185">Reference proteome</keyword>
<evidence type="ECO:0000256" key="2">
    <source>
        <dbReference type="ARBA" id="ARBA00012417"/>
    </source>
</evidence>
<dbReference type="SUPFAM" id="SSF53098">
    <property type="entry name" value="Ribonuclease H-like"/>
    <property type="match status" value="1"/>
</dbReference>
<name>A0AA88Y9P2_PINIB</name>
<dbReference type="GO" id="GO:0003887">
    <property type="term" value="F:DNA-directed DNA polymerase activity"/>
    <property type="evidence" value="ECO:0007669"/>
    <property type="project" value="UniProtKB-KW"/>
</dbReference>
<evidence type="ECO:0000256" key="3">
    <source>
        <dbReference type="ARBA" id="ARBA00022679"/>
    </source>
</evidence>
<keyword evidence="5" id="KW-0235">DNA replication</keyword>
<dbReference type="InterPro" id="IPR004868">
    <property type="entry name" value="DNA-dir_DNA_pol_B_mt/vir"/>
</dbReference>
<sequence length="685" mass="78677">MDDYCQVFTALVNSYDDSVQLENFASQYGLRDDPQVQARLLYLLDRDVSNMASDIDAFNEASEVQDDISPNKRGRFLETGYTSKQMGGAEATASTSKQTGGADVTASKTNDDNNSQKPYIVENTKQRTFKKTLATDTSFKVKFNEQWQGEKLRDLTGELHDMFDDVLSQARGHNADLGRVVIEHPSLSDPIVVPLQPWENIDADEVMDQISKVLNSDEELELDENMTVTVGSINLPKGGAKKPVTRLYGSENSLKKKTSVFYIENDNNLCLALSVGLCFLKICKHVDEDTWNNITINDKGSKLESILKHKTVQRQYYRDLLDKKRKKLRTDLAFRLCQLTILPTTRSQTMPDLEKKPLKKFLFYDFETRQDEVMSCSQGYTPARTRCRKCVGTSSKCESCKRCTKCGENTCGLYQHLVNFAVLQTSCDLCQDDDVTPESKCINCGRRCQTCGKRDKSGEFERWPCTDTCGHRETIFKGDETMTQFCDYITQEHFTNYTLLAHNAKSFDLYPVLENLIDRHAMKPDKIIYSGSKIMYMYIGNKLNLRFLDSLNFLPGQLSKLPQLFELEELCKGFFPHKFNTKGNQNYSGRFPPPEDYGYETMSSARRKDFLLWYREKESETFHFQTEMLKYCRSDVDILRRACLKFRKLMLEVTHGIDPFDYVTIASVCMGIFKTLFLKKSMKEK</sequence>
<feature type="region of interest" description="Disordered" evidence="9">
    <location>
        <begin position="81"/>
        <end position="118"/>
    </location>
</feature>
<keyword evidence="7" id="KW-0238">DNA-binding</keyword>